<keyword evidence="3" id="KW-0813">Transport</keyword>
<feature type="chain" id="PRO_5046708610" evidence="5">
    <location>
        <begin position="23"/>
        <end position="585"/>
    </location>
</feature>
<evidence type="ECO:0000256" key="2">
    <source>
        <dbReference type="ARBA" id="ARBA00005695"/>
    </source>
</evidence>
<dbReference type="PIRSF" id="PIRSF002741">
    <property type="entry name" value="MppA"/>
    <property type="match status" value="1"/>
</dbReference>
<dbReference type="InterPro" id="IPR030678">
    <property type="entry name" value="Peptide/Ni-bd"/>
</dbReference>
<dbReference type="SUPFAM" id="SSF53850">
    <property type="entry name" value="Periplasmic binding protein-like II"/>
    <property type="match status" value="1"/>
</dbReference>
<evidence type="ECO:0000259" key="6">
    <source>
        <dbReference type="Pfam" id="PF00496"/>
    </source>
</evidence>
<dbReference type="RefSeq" id="WP_323577152.1">
    <property type="nucleotide sequence ID" value="NZ_JAYGJQ010000002.1"/>
</dbReference>
<sequence>MNGPKFLSIVIIIALSFLSACSKHQDSKEKVLTVIAASDIKGFDPIMSSDVGSAAQIAKIYEGLLSYHWLKIPYELIPNLAEEMPVISADGMTYTFKIKKGVHFQDDIAFPNGKGREMEAADFVYSIKRLADTKNQATGWWILDGKIKGLNEWRNKYQTQPSANYDEEVAGIKAIDKYTLQFQLSKPFPQFLYSLAMPYTFVVPKEAVTKYGPEFINHPVGTGPYVLPVFDQGKRVVFTKNPTFREKFYPSEASPEYKHFLGDAGKKLPLIDKIIVNVMVESQPAWLKFNKGEIDYLNIPKDNFSSTIVGNKLSQEMLDKGMSLTIMPSLDVYYIGFNFDYKIFQNVNLRRAMSLAYDVKTANRLFYNDTGFPAQSVAPPGLAGNVPSFKNEWKGPNIELAKKTLALAGYPEGKGLPEITLDTMSSTTARQKAEFFQAQMEKIGIKIKVVMNLNPELQAKIKKRAVQMIDYGWIGDYPDTENFLQIFYGPNSAPGANSANYNNPQFNKDFEVAVKMQHSPKRTELYEKLNQYLANEAVAIFTVHTQSYMLQQKWVKNYHDSDFIFDYHQYMNIDQSQKMDYLKKF</sequence>
<proteinExistence type="inferred from homology"/>
<name>A0ABU5VW08_9BACT</name>
<dbReference type="Pfam" id="PF00496">
    <property type="entry name" value="SBP_bac_5"/>
    <property type="match status" value="1"/>
</dbReference>
<comment type="similarity">
    <text evidence="2">Belongs to the bacterial solute-binding protein 5 family.</text>
</comment>
<dbReference type="Gene3D" id="3.40.190.10">
    <property type="entry name" value="Periplasmic binding protein-like II"/>
    <property type="match status" value="1"/>
</dbReference>
<dbReference type="PANTHER" id="PTHR30290:SF10">
    <property type="entry name" value="PERIPLASMIC OLIGOPEPTIDE-BINDING PROTEIN-RELATED"/>
    <property type="match status" value="1"/>
</dbReference>
<comment type="caution">
    <text evidence="7">The sequence shown here is derived from an EMBL/GenBank/DDBJ whole genome shotgun (WGS) entry which is preliminary data.</text>
</comment>
<evidence type="ECO:0000256" key="3">
    <source>
        <dbReference type="ARBA" id="ARBA00022448"/>
    </source>
</evidence>
<dbReference type="InterPro" id="IPR039424">
    <property type="entry name" value="SBP_5"/>
</dbReference>
<protein>
    <submittedName>
        <fullName evidence="7">ABC transporter substrate-binding protein</fullName>
    </submittedName>
</protein>
<keyword evidence="8" id="KW-1185">Reference proteome</keyword>
<evidence type="ECO:0000256" key="5">
    <source>
        <dbReference type="SAM" id="SignalP"/>
    </source>
</evidence>
<gene>
    <name evidence="7" type="ORF">SHI21_13485</name>
</gene>
<dbReference type="Proteomes" id="UP001302274">
    <property type="component" value="Unassembled WGS sequence"/>
</dbReference>
<feature type="signal peptide" evidence="5">
    <location>
        <begin position="1"/>
        <end position="22"/>
    </location>
</feature>
<feature type="domain" description="Solute-binding protein family 5" evidence="6">
    <location>
        <begin position="75"/>
        <end position="492"/>
    </location>
</feature>
<dbReference type="InterPro" id="IPR000914">
    <property type="entry name" value="SBP_5_dom"/>
</dbReference>
<dbReference type="PROSITE" id="PS51257">
    <property type="entry name" value="PROKAR_LIPOPROTEIN"/>
    <property type="match status" value="1"/>
</dbReference>
<dbReference type="Gene3D" id="3.10.105.10">
    <property type="entry name" value="Dipeptide-binding Protein, Domain 3"/>
    <property type="match status" value="1"/>
</dbReference>
<dbReference type="Gene3D" id="3.90.76.10">
    <property type="entry name" value="Dipeptide-binding Protein, Domain 1"/>
    <property type="match status" value="1"/>
</dbReference>
<evidence type="ECO:0000256" key="1">
    <source>
        <dbReference type="ARBA" id="ARBA00004196"/>
    </source>
</evidence>
<evidence type="ECO:0000313" key="8">
    <source>
        <dbReference type="Proteomes" id="UP001302274"/>
    </source>
</evidence>
<keyword evidence="4 5" id="KW-0732">Signal</keyword>
<evidence type="ECO:0000313" key="7">
    <source>
        <dbReference type="EMBL" id="MEA9357231.1"/>
    </source>
</evidence>
<organism evidence="7 8">
    <name type="scientific">Bacteriovorax antarcticus</name>
    <dbReference type="NCBI Taxonomy" id="3088717"/>
    <lineage>
        <taxon>Bacteria</taxon>
        <taxon>Pseudomonadati</taxon>
        <taxon>Bdellovibrionota</taxon>
        <taxon>Bacteriovoracia</taxon>
        <taxon>Bacteriovoracales</taxon>
        <taxon>Bacteriovoracaceae</taxon>
        <taxon>Bacteriovorax</taxon>
    </lineage>
</organism>
<accession>A0ABU5VW08</accession>
<evidence type="ECO:0000256" key="4">
    <source>
        <dbReference type="ARBA" id="ARBA00022729"/>
    </source>
</evidence>
<dbReference type="EMBL" id="JAYGJQ010000002">
    <property type="protein sequence ID" value="MEA9357231.1"/>
    <property type="molecule type" value="Genomic_DNA"/>
</dbReference>
<reference evidence="7 8" key="1">
    <citation type="submission" date="2023-11" db="EMBL/GenBank/DDBJ databases">
        <title>A Novel Polar Bacteriovorax (B. antarcticus) Isolated from the Biocrust in Antarctica.</title>
        <authorList>
            <person name="Mun W."/>
            <person name="Choi S.Y."/>
            <person name="Mitchell R.J."/>
        </authorList>
    </citation>
    <scope>NUCLEOTIDE SEQUENCE [LARGE SCALE GENOMIC DNA]</scope>
    <source>
        <strain evidence="7 8">PP10</strain>
    </source>
</reference>
<comment type="subcellular location">
    <subcellularLocation>
        <location evidence="1">Cell envelope</location>
    </subcellularLocation>
</comment>
<dbReference type="PANTHER" id="PTHR30290">
    <property type="entry name" value="PERIPLASMIC BINDING COMPONENT OF ABC TRANSPORTER"/>
    <property type="match status" value="1"/>
</dbReference>